<gene>
    <name evidence="1" type="ORF">ALQ29_00247</name>
</gene>
<dbReference type="AlphaFoldDB" id="A0A3M3WCT4"/>
<accession>A0A3M3WCT4</accession>
<reference evidence="1 2" key="1">
    <citation type="submission" date="2018-08" db="EMBL/GenBank/DDBJ databases">
        <title>Recombination of ecologically and evolutionarily significant loci maintains genetic cohesion in the Pseudomonas syringae species complex.</title>
        <authorList>
            <person name="Dillon M."/>
            <person name="Thakur S."/>
            <person name="Almeida R.N.D."/>
            <person name="Weir B.S."/>
            <person name="Guttman D.S."/>
        </authorList>
    </citation>
    <scope>NUCLEOTIDE SEQUENCE [LARGE SCALE GENOMIC DNA]</scope>
    <source>
        <strain evidence="1 2">ICMP 3555</strain>
    </source>
</reference>
<comment type="caution">
    <text evidence="1">The sequence shown here is derived from an EMBL/GenBank/DDBJ whole genome shotgun (WGS) entry which is preliminary data.</text>
</comment>
<organism evidence="1 2">
    <name type="scientific">Pseudomonas marginalis pv. marginalis</name>
    <dbReference type="NCBI Taxonomy" id="97473"/>
    <lineage>
        <taxon>Bacteria</taxon>
        <taxon>Pseudomonadati</taxon>
        <taxon>Pseudomonadota</taxon>
        <taxon>Gammaproteobacteria</taxon>
        <taxon>Pseudomonadales</taxon>
        <taxon>Pseudomonadaceae</taxon>
        <taxon>Pseudomonas</taxon>
    </lineage>
</organism>
<evidence type="ECO:0000313" key="1">
    <source>
        <dbReference type="EMBL" id="RMP03761.1"/>
    </source>
</evidence>
<evidence type="ECO:0000313" key="2">
    <source>
        <dbReference type="Proteomes" id="UP000276587"/>
    </source>
</evidence>
<keyword evidence="2" id="KW-1185">Reference proteome</keyword>
<dbReference type="EMBL" id="RBQF01000305">
    <property type="protein sequence ID" value="RMP03761.1"/>
    <property type="molecule type" value="Genomic_DNA"/>
</dbReference>
<dbReference type="Proteomes" id="UP000276587">
    <property type="component" value="Unassembled WGS sequence"/>
</dbReference>
<proteinExistence type="predicted"/>
<name>A0A3M3WCT4_PSEMA</name>
<sequence length="83" mass="9618">MAWMVEEKDIEPQVPVRDKTQRKNNIFSSNDFHWNEGAKEYRCPASNPLRSEWRAFNCPTFNRGVLSTIGAVELQILGTTRYA</sequence>
<protein>
    <submittedName>
        <fullName evidence="1">Uncharacterized protein</fullName>
    </submittedName>
</protein>